<feature type="domain" description="Integrase catalytic" evidence="11">
    <location>
        <begin position="1"/>
        <end position="72"/>
    </location>
</feature>
<dbReference type="GO" id="GO:0003887">
    <property type="term" value="F:DNA-directed DNA polymerase activity"/>
    <property type="evidence" value="ECO:0007669"/>
    <property type="project" value="UniProtKB-KW"/>
</dbReference>
<dbReference type="GO" id="GO:0046872">
    <property type="term" value="F:metal ion binding"/>
    <property type="evidence" value="ECO:0007669"/>
    <property type="project" value="UniProtKB-KW"/>
</dbReference>
<dbReference type="Gene3D" id="3.30.420.10">
    <property type="entry name" value="Ribonuclease H-like superfamily/Ribonuclease H"/>
    <property type="match status" value="1"/>
</dbReference>
<keyword evidence="4" id="KW-0378">Hydrolase</keyword>
<evidence type="ECO:0000256" key="4">
    <source>
        <dbReference type="ARBA" id="ARBA00022801"/>
    </source>
</evidence>
<dbReference type="InterPro" id="IPR036397">
    <property type="entry name" value="RNaseH_sf"/>
</dbReference>
<evidence type="ECO:0000256" key="10">
    <source>
        <dbReference type="SAM" id="MobiDB-lite"/>
    </source>
</evidence>
<organism evidence="12 13">
    <name type="scientific">Oedothorax gibbosus</name>
    <dbReference type="NCBI Taxonomy" id="931172"/>
    <lineage>
        <taxon>Eukaryota</taxon>
        <taxon>Metazoa</taxon>
        <taxon>Ecdysozoa</taxon>
        <taxon>Arthropoda</taxon>
        <taxon>Chelicerata</taxon>
        <taxon>Arachnida</taxon>
        <taxon>Araneae</taxon>
        <taxon>Araneomorphae</taxon>
        <taxon>Entelegynae</taxon>
        <taxon>Araneoidea</taxon>
        <taxon>Linyphiidae</taxon>
        <taxon>Erigoninae</taxon>
        <taxon>Oedothorax</taxon>
    </lineage>
</organism>
<keyword evidence="2" id="KW-0479">Metal-binding</keyword>
<gene>
    <name evidence="12" type="ORF">JTE90_023946</name>
</gene>
<evidence type="ECO:0000256" key="6">
    <source>
        <dbReference type="ARBA" id="ARBA00022908"/>
    </source>
</evidence>
<keyword evidence="13" id="KW-1185">Reference proteome</keyword>
<keyword evidence="8" id="KW-0808">Transferase</keyword>
<keyword evidence="8" id="KW-0548">Nucleotidyltransferase</keyword>
<evidence type="ECO:0000256" key="5">
    <source>
        <dbReference type="ARBA" id="ARBA00022842"/>
    </source>
</evidence>
<keyword evidence="9" id="KW-0233">DNA recombination</keyword>
<dbReference type="InterPro" id="IPR001584">
    <property type="entry name" value="Integrase_cat-core"/>
</dbReference>
<keyword evidence="1" id="KW-0540">Nuclease</keyword>
<dbReference type="PROSITE" id="PS50994">
    <property type="entry name" value="INTEGRASE"/>
    <property type="match status" value="1"/>
</dbReference>
<dbReference type="EMBL" id="JAFNEN010001041">
    <property type="protein sequence ID" value="KAG8175272.1"/>
    <property type="molecule type" value="Genomic_DNA"/>
</dbReference>
<dbReference type="PANTHER" id="PTHR42648:SF11">
    <property type="entry name" value="TRANSPOSON TY4-P GAG-POL POLYPROTEIN"/>
    <property type="match status" value="1"/>
</dbReference>
<evidence type="ECO:0000313" key="13">
    <source>
        <dbReference type="Proteomes" id="UP000827092"/>
    </source>
</evidence>
<name>A0AAV6TT84_9ARAC</name>
<dbReference type="PANTHER" id="PTHR42648">
    <property type="entry name" value="TRANSPOSASE, PUTATIVE-RELATED"/>
    <property type="match status" value="1"/>
</dbReference>
<evidence type="ECO:0000313" key="12">
    <source>
        <dbReference type="EMBL" id="KAG8175272.1"/>
    </source>
</evidence>
<dbReference type="InterPro" id="IPR012337">
    <property type="entry name" value="RNaseH-like_sf"/>
</dbReference>
<keyword evidence="3" id="KW-0255">Endonuclease</keyword>
<evidence type="ECO:0000256" key="7">
    <source>
        <dbReference type="ARBA" id="ARBA00022918"/>
    </source>
</evidence>
<evidence type="ECO:0000256" key="3">
    <source>
        <dbReference type="ARBA" id="ARBA00022759"/>
    </source>
</evidence>
<sequence>MDSCPPYVAALNGLAERLNRILIEKARAMILDARLPKTYWGNSVQTAAYLKNHTPSRSIENSTPYERANGRKPN</sequence>
<protein>
    <recommendedName>
        <fullName evidence="11">Integrase catalytic domain-containing protein</fullName>
    </recommendedName>
</protein>
<dbReference type="GO" id="GO:0015074">
    <property type="term" value="P:DNA integration"/>
    <property type="evidence" value="ECO:0007669"/>
    <property type="project" value="UniProtKB-KW"/>
</dbReference>
<keyword evidence="8" id="KW-0239">DNA-directed DNA polymerase</keyword>
<dbReference type="GO" id="GO:0004519">
    <property type="term" value="F:endonuclease activity"/>
    <property type="evidence" value="ECO:0007669"/>
    <property type="project" value="UniProtKB-KW"/>
</dbReference>
<keyword evidence="5" id="KW-0460">Magnesium</keyword>
<keyword evidence="6" id="KW-0229">DNA integration</keyword>
<dbReference type="GO" id="GO:0003676">
    <property type="term" value="F:nucleic acid binding"/>
    <property type="evidence" value="ECO:0007669"/>
    <property type="project" value="InterPro"/>
</dbReference>
<comment type="caution">
    <text evidence="12">The sequence shown here is derived from an EMBL/GenBank/DDBJ whole genome shotgun (WGS) entry which is preliminary data.</text>
</comment>
<dbReference type="GO" id="GO:0016787">
    <property type="term" value="F:hydrolase activity"/>
    <property type="evidence" value="ECO:0007669"/>
    <property type="project" value="UniProtKB-KW"/>
</dbReference>
<feature type="compositionally biased region" description="Polar residues" evidence="10">
    <location>
        <begin position="53"/>
        <end position="64"/>
    </location>
</feature>
<dbReference type="GO" id="GO:0006310">
    <property type="term" value="P:DNA recombination"/>
    <property type="evidence" value="ECO:0007669"/>
    <property type="project" value="UniProtKB-KW"/>
</dbReference>
<evidence type="ECO:0000256" key="2">
    <source>
        <dbReference type="ARBA" id="ARBA00022723"/>
    </source>
</evidence>
<dbReference type="GO" id="GO:0003964">
    <property type="term" value="F:RNA-directed DNA polymerase activity"/>
    <property type="evidence" value="ECO:0007669"/>
    <property type="project" value="UniProtKB-KW"/>
</dbReference>
<dbReference type="InterPro" id="IPR039537">
    <property type="entry name" value="Retrotran_Ty1/copia-like"/>
</dbReference>
<feature type="region of interest" description="Disordered" evidence="10">
    <location>
        <begin position="53"/>
        <end position="74"/>
    </location>
</feature>
<dbReference type="SUPFAM" id="SSF53098">
    <property type="entry name" value="Ribonuclease H-like"/>
    <property type="match status" value="1"/>
</dbReference>
<reference evidence="12 13" key="1">
    <citation type="journal article" date="2022" name="Nat. Ecol. Evol.">
        <title>A masculinizing supergene underlies an exaggerated male reproductive morph in a spider.</title>
        <authorList>
            <person name="Hendrickx F."/>
            <person name="De Corte Z."/>
            <person name="Sonet G."/>
            <person name="Van Belleghem S.M."/>
            <person name="Kostlbacher S."/>
            <person name="Vangestel C."/>
        </authorList>
    </citation>
    <scope>NUCLEOTIDE SEQUENCE [LARGE SCALE GENOMIC DNA]</scope>
    <source>
        <strain evidence="12">W744_W776</strain>
    </source>
</reference>
<evidence type="ECO:0000256" key="1">
    <source>
        <dbReference type="ARBA" id="ARBA00022722"/>
    </source>
</evidence>
<keyword evidence="7" id="KW-0695">RNA-directed DNA polymerase</keyword>
<evidence type="ECO:0000256" key="8">
    <source>
        <dbReference type="ARBA" id="ARBA00022932"/>
    </source>
</evidence>
<dbReference type="Proteomes" id="UP000827092">
    <property type="component" value="Unassembled WGS sequence"/>
</dbReference>
<evidence type="ECO:0000256" key="9">
    <source>
        <dbReference type="ARBA" id="ARBA00023172"/>
    </source>
</evidence>
<proteinExistence type="predicted"/>
<accession>A0AAV6TT84</accession>
<evidence type="ECO:0000259" key="11">
    <source>
        <dbReference type="PROSITE" id="PS50994"/>
    </source>
</evidence>
<dbReference type="AlphaFoldDB" id="A0AAV6TT84"/>